<dbReference type="Proteomes" id="UP001218895">
    <property type="component" value="Chromosome"/>
</dbReference>
<gene>
    <name evidence="3" type="ORF">L1994_07645</name>
</gene>
<sequence>MFRNLDAITDLVGVIILIAVIAVVIGSVGITFLSGISKDTTPAVLISHELVEDESGKYLYLKNEGGDTLYREATIIIVNGEEATSSFKTLSDEDWSLLESSDEIRMAWNRPEIPFVAILSNQNPDNPTVIYMDENAGVVPTQTSTHTPTQTLTPTPTITIPPVADFIGYPLSGKTILSVDFTDLSTGSPTSWFWNFGDNSTSNAQNPLHNYTEAGNYTVSLTVTNAGGSDIEIKTGYINVTLSFVDYIINENVFVYGYQLEFEGGTVTGSGSTIVVKGGGITTEDLNGGASLSASNIYIDGPVYLDGGSANLGSEEYPGVIAVNGDVTLWSGDREVYGDLYVNGDFAIKDANIHGDVYVNGNLELGWTPSFDSASNIYYTGTITHPGYYPQNILDRCIKVDSVTVIDMPDYEIPSAKTSDWYTSREYMSGGTLSDGLKIYADSYSSSGWISSAENVVIVAANGDISLTDLGDSFVTGILFAPNGKVTFDGGGATFEGVVIAKNGFFVISGGTNVVFRNLSDYISDSDNYPF</sequence>
<dbReference type="SUPFAM" id="SSF49299">
    <property type="entry name" value="PKD domain"/>
    <property type="match status" value="1"/>
</dbReference>
<protein>
    <submittedName>
        <fullName evidence="3">PKD domain-containing protein</fullName>
    </submittedName>
</protein>
<evidence type="ECO:0000313" key="4">
    <source>
        <dbReference type="Proteomes" id="UP001218895"/>
    </source>
</evidence>
<keyword evidence="1" id="KW-0472">Membrane</keyword>
<reference evidence="3" key="1">
    <citation type="submission" date="2022-01" db="EMBL/GenBank/DDBJ databases">
        <title>Complete genome of Methanomicrobium antiquum DSM 21220.</title>
        <authorList>
            <person name="Chen S.-C."/>
            <person name="You Y.-T."/>
            <person name="Zhou Y.-Z."/>
            <person name="Lai M.-C."/>
        </authorList>
    </citation>
    <scope>NUCLEOTIDE SEQUENCE</scope>
    <source>
        <strain evidence="3">DSM 21220</strain>
    </source>
</reference>
<dbReference type="KEGG" id="manq:L1994_07645"/>
<dbReference type="InterPro" id="IPR012859">
    <property type="entry name" value="Pilin_N_archaeal"/>
</dbReference>
<dbReference type="Pfam" id="PF18911">
    <property type="entry name" value="PKD_4"/>
    <property type="match status" value="1"/>
</dbReference>
<dbReference type="CDD" id="cd00146">
    <property type="entry name" value="PKD"/>
    <property type="match status" value="1"/>
</dbReference>
<keyword evidence="1" id="KW-1133">Transmembrane helix</keyword>
<dbReference type="InterPro" id="IPR000601">
    <property type="entry name" value="PKD_dom"/>
</dbReference>
<dbReference type="PROSITE" id="PS50093">
    <property type="entry name" value="PKD"/>
    <property type="match status" value="1"/>
</dbReference>
<organism evidence="3 4">
    <name type="scientific">Methanomicrobium antiquum</name>
    <dbReference type="NCBI Taxonomy" id="487686"/>
    <lineage>
        <taxon>Archaea</taxon>
        <taxon>Methanobacteriati</taxon>
        <taxon>Methanobacteriota</taxon>
        <taxon>Stenosarchaea group</taxon>
        <taxon>Methanomicrobia</taxon>
        <taxon>Methanomicrobiales</taxon>
        <taxon>Methanomicrobiaceae</taxon>
        <taxon>Methanomicrobium</taxon>
    </lineage>
</organism>
<dbReference type="InterPro" id="IPR013783">
    <property type="entry name" value="Ig-like_fold"/>
</dbReference>
<dbReference type="InterPro" id="IPR022409">
    <property type="entry name" value="PKD/Chitinase_dom"/>
</dbReference>
<dbReference type="Gene3D" id="2.60.40.10">
    <property type="entry name" value="Immunoglobulins"/>
    <property type="match status" value="1"/>
</dbReference>
<keyword evidence="4" id="KW-1185">Reference proteome</keyword>
<dbReference type="GeneID" id="79950261"/>
<accession>A0AAF0FT16</accession>
<dbReference type="EMBL" id="CP091092">
    <property type="protein sequence ID" value="WFN36023.1"/>
    <property type="molecule type" value="Genomic_DNA"/>
</dbReference>
<name>A0AAF0FT16_9EURY</name>
<dbReference type="SMART" id="SM00089">
    <property type="entry name" value="PKD"/>
    <property type="match status" value="1"/>
</dbReference>
<keyword evidence="1" id="KW-0812">Transmembrane</keyword>
<dbReference type="RefSeq" id="WP_278098861.1">
    <property type="nucleotide sequence ID" value="NZ_CP091092.1"/>
</dbReference>
<proteinExistence type="predicted"/>
<evidence type="ECO:0000256" key="1">
    <source>
        <dbReference type="SAM" id="Phobius"/>
    </source>
</evidence>
<dbReference type="AlphaFoldDB" id="A0AAF0FT16"/>
<dbReference type="Pfam" id="PF07790">
    <property type="entry name" value="Pilin_N"/>
    <property type="match status" value="1"/>
</dbReference>
<feature type="transmembrane region" description="Helical" evidence="1">
    <location>
        <begin position="12"/>
        <end position="33"/>
    </location>
</feature>
<dbReference type="InterPro" id="IPR035986">
    <property type="entry name" value="PKD_dom_sf"/>
</dbReference>
<evidence type="ECO:0000313" key="3">
    <source>
        <dbReference type="EMBL" id="WFN36023.1"/>
    </source>
</evidence>
<dbReference type="FunFam" id="2.60.40.10:FF:000270">
    <property type="entry name" value="Cell surface protein"/>
    <property type="match status" value="1"/>
</dbReference>
<evidence type="ECO:0000259" key="2">
    <source>
        <dbReference type="PROSITE" id="PS50093"/>
    </source>
</evidence>
<feature type="domain" description="PKD" evidence="2">
    <location>
        <begin position="162"/>
        <end position="229"/>
    </location>
</feature>